<keyword evidence="2" id="KW-1185">Reference proteome</keyword>
<reference evidence="2" key="1">
    <citation type="submission" date="2016-10" db="EMBL/GenBank/DDBJ databases">
        <authorList>
            <person name="Varghese N."/>
            <person name="Submissions S."/>
        </authorList>
    </citation>
    <scope>NUCLEOTIDE SEQUENCE [LARGE SCALE GENOMIC DNA]</scope>
    <source>
        <strain evidence="2">DSM 24740</strain>
    </source>
</reference>
<evidence type="ECO:0000313" key="1">
    <source>
        <dbReference type="EMBL" id="SER19668.1"/>
    </source>
</evidence>
<proteinExistence type="predicted"/>
<name>A0A1H9M7K6_9BACT</name>
<dbReference type="Proteomes" id="UP000199021">
    <property type="component" value="Unassembled WGS sequence"/>
</dbReference>
<dbReference type="InParanoid" id="A0A1H9M7K6"/>
<sequence>MHQRRKKGTRLNEQIHLPMSPIKTLFSLSLVLLFITSCDPDPIAPQPSPQPVDPDRVSFQNPVVGQFNTFDVLSFECGQEVPAPSSDLTLTITAVTDEEIEFSEQSSGLTDPYVYTAERVPGNLLISAEERAGSRLFYFYGSDSIRLDAQPVAELNYQDCVFFNGNEKFTGDYVASIPSFELDGRTLSNLKSVSCVPVILDLDGYLLYDSNSLHASITTSGSEFGGVESWFTTIYLLQESGGE</sequence>
<dbReference type="EMBL" id="FOFB01000027">
    <property type="protein sequence ID" value="SER19668.1"/>
    <property type="molecule type" value="Genomic_DNA"/>
</dbReference>
<evidence type="ECO:0000313" key="2">
    <source>
        <dbReference type="Proteomes" id="UP000199021"/>
    </source>
</evidence>
<gene>
    <name evidence="1" type="ORF">SAMN05444359_12758</name>
</gene>
<accession>A0A1H9M7K6</accession>
<organism evidence="1 2">
    <name type="scientific">Neolewinella agarilytica</name>
    <dbReference type="NCBI Taxonomy" id="478744"/>
    <lineage>
        <taxon>Bacteria</taxon>
        <taxon>Pseudomonadati</taxon>
        <taxon>Bacteroidota</taxon>
        <taxon>Saprospiria</taxon>
        <taxon>Saprospirales</taxon>
        <taxon>Lewinellaceae</taxon>
        <taxon>Neolewinella</taxon>
    </lineage>
</organism>
<dbReference type="AlphaFoldDB" id="A0A1H9M7K6"/>
<protein>
    <submittedName>
        <fullName evidence="1">Uncharacterized protein</fullName>
    </submittedName>
</protein>